<keyword evidence="6 7" id="KW-0472">Membrane</keyword>
<organism evidence="8 9">
    <name type="scientific">Saccharothrix texasensis</name>
    <dbReference type="NCBI Taxonomy" id="103734"/>
    <lineage>
        <taxon>Bacteria</taxon>
        <taxon>Bacillati</taxon>
        <taxon>Actinomycetota</taxon>
        <taxon>Actinomycetes</taxon>
        <taxon>Pseudonocardiales</taxon>
        <taxon>Pseudonocardiaceae</taxon>
        <taxon>Saccharothrix</taxon>
    </lineage>
</organism>
<protein>
    <submittedName>
        <fullName evidence="8">MmpS family membrane protein</fullName>
    </submittedName>
</protein>
<feature type="transmembrane region" description="Helical" evidence="7">
    <location>
        <begin position="61"/>
        <end position="82"/>
    </location>
</feature>
<name>A0A3N1HBE4_9PSEU</name>
<evidence type="ECO:0000256" key="4">
    <source>
        <dbReference type="ARBA" id="ARBA00022692"/>
    </source>
</evidence>
<evidence type="ECO:0000313" key="9">
    <source>
        <dbReference type="Proteomes" id="UP000268727"/>
    </source>
</evidence>
<keyword evidence="4 7" id="KW-0812">Transmembrane</keyword>
<dbReference type="Gene3D" id="2.60.40.2880">
    <property type="entry name" value="MmpS1-5, C-terminal soluble domain"/>
    <property type="match status" value="1"/>
</dbReference>
<dbReference type="InterPro" id="IPR008693">
    <property type="entry name" value="MmpS"/>
</dbReference>
<sequence>MSDPQRNGPGTAGFVLGLLGLVTSFVPLLGVVAWSLVLAGLALGLLGLLRVARGQADNKGLATAAVVLSALGLVVSVAWVALFGRATSDAENALDDLQTRADKGAVLLYEVTGDASGATVSYSTFGATGSTATAEEVATLPWTKEFTVKGLSHGGTLDVTTSAGGGTVTCAVTVDGVARKTATASGPNAVASCSNF</sequence>
<dbReference type="EMBL" id="RJKM01000001">
    <property type="protein sequence ID" value="ROP39830.1"/>
    <property type="molecule type" value="Genomic_DNA"/>
</dbReference>
<keyword evidence="3" id="KW-1003">Cell membrane</keyword>
<gene>
    <name evidence="8" type="ORF">EDD40_5231</name>
</gene>
<dbReference type="AlphaFoldDB" id="A0A3N1HBE4"/>
<feature type="transmembrane region" description="Helical" evidence="7">
    <location>
        <begin position="25"/>
        <end position="49"/>
    </location>
</feature>
<evidence type="ECO:0000256" key="3">
    <source>
        <dbReference type="ARBA" id="ARBA00022475"/>
    </source>
</evidence>
<dbReference type="Pfam" id="PF05423">
    <property type="entry name" value="Mycobact_memb"/>
    <property type="match status" value="1"/>
</dbReference>
<dbReference type="OrthoDB" id="3556183at2"/>
<comment type="caution">
    <text evidence="8">The sequence shown here is derived from an EMBL/GenBank/DDBJ whole genome shotgun (WGS) entry which is preliminary data.</text>
</comment>
<dbReference type="InterPro" id="IPR038468">
    <property type="entry name" value="MmpS_C"/>
</dbReference>
<evidence type="ECO:0000256" key="2">
    <source>
        <dbReference type="ARBA" id="ARBA00007531"/>
    </source>
</evidence>
<keyword evidence="9" id="KW-1185">Reference proteome</keyword>
<comment type="subcellular location">
    <subcellularLocation>
        <location evidence="1">Cell membrane</location>
    </subcellularLocation>
</comment>
<evidence type="ECO:0000256" key="7">
    <source>
        <dbReference type="SAM" id="Phobius"/>
    </source>
</evidence>
<evidence type="ECO:0000256" key="5">
    <source>
        <dbReference type="ARBA" id="ARBA00022989"/>
    </source>
</evidence>
<comment type="similarity">
    <text evidence="2">Belongs to the MmpS family.</text>
</comment>
<dbReference type="Proteomes" id="UP000268727">
    <property type="component" value="Unassembled WGS sequence"/>
</dbReference>
<reference evidence="8 9" key="1">
    <citation type="submission" date="2018-11" db="EMBL/GenBank/DDBJ databases">
        <title>Sequencing the genomes of 1000 actinobacteria strains.</title>
        <authorList>
            <person name="Klenk H.-P."/>
        </authorList>
    </citation>
    <scope>NUCLEOTIDE SEQUENCE [LARGE SCALE GENOMIC DNA]</scope>
    <source>
        <strain evidence="8 9">DSM 44231</strain>
    </source>
</reference>
<accession>A0A3N1HBE4</accession>
<dbReference type="GO" id="GO:0005886">
    <property type="term" value="C:plasma membrane"/>
    <property type="evidence" value="ECO:0007669"/>
    <property type="project" value="UniProtKB-SubCell"/>
</dbReference>
<evidence type="ECO:0000313" key="8">
    <source>
        <dbReference type="EMBL" id="ROP39830.1"/>
    </source>
</evidence>
<proteinExistence type="inferred from homology"/>
<evidence type="ECO:0000256" key="1">
    <source>
        <dbReference type="ARBA" id="ARBA00004236"/>
    </source>
</evidence>
<keyword evidence="5 7" id="KW-1133">Transmembrane helix</keyword>
<dbReference type="RefSeq" id="WP_123745243.1">
    <property type="nucleotide sequence ID" value="NZ_RJKM01000001.1"/>
</dbReference>
<evidence type="ECO:0000256" key="6">
    <source>
        <dbReference type="ARBA" id="ARBA00023136"/>
    </source>
</evidence>